<dbReference type="Proteomes" id="UP001054889">
    <property type="component" value="Unassembled WGS sequence"/>
</dbReference>
<dbReference type="GO" id="GO:0016614">
    <property type="term" value="F:oxidoreductase activity, acting on CH-OH group of donors"/>
    <property type="evidence" value="ECO:0007669"/>
    <property type="project" value="UniProtKB-ARBA"/>
</dbReference>
<feature type="compositionally biased region" description="Low complexity" evidence="3">
    <location>
        <begin position="1"/>
        <end position="18"/>
    </location>
</feature>
<accession>A0AAV5C8W2</accession>
<keyword evidence="5" id="KW-1185">Reference proteome</keyword>
<name>A0AAV5C8W2_ELECO</name>
<evidence type="ECO:0000256" key="1">
    <source>
        <dbReference type="ARBA" id="ARBA00006484"/>
    </source>
</evidence>
<gene>
    <name evidence="4" type="primary">ga11204</name>
    <name evidence="4" type="ORF">PR202_ga11204</name>
</gene>
<evidence type="ECO:0000256" key="2">
    <source>
        <dbReference type="ARBA" id="ARBA00023002"/>
    </source>
</evidence>
<organism evidence="4 5">
    <name type="scientific">Eleusine coracana subsp. coracana</name>
    <dbReference type="NCBI Taxonomy" id="191504"/>
    <lineage>
        <taxon>Eukaryota</taxon>
        <taxon>Viridiplantae</taxon>
        <taxon>Streptophyta</taxon>
        <taxon>Embryophyta</taxon>
        <taxon>Tracheophyta</taxon>
        <taxon>Spermatophyta</taxon>
        <taxon>Magnoliopsida</taxon>
        <taxon>Liliopsida</taxon>
        <taxon>Poales</taxon>
        <taxon>Poaceae</taxon>
        <taxon>PACMAD clade</taxon>
        <taxon>Chloridoideae</taxon>
        <taxon>Cynodonteae</taxon>
        <taxon>Eleusininae</taxon>
        <taxon>Eleusine</taxon>
    </lineage>
</organism>
<dbReference type="InterPro" id="IPR036291">
    <property type="entry name" value="NAD(P)-bd_dom_sf"/>
</dbReference>
<evidence type="ECO:0000256" key="3">
    <source>
        <dbReference type="SAM" id="MobiDB-lite"/>
    </source>
</evidence>
<dbReference type="Pfam" id="PF13561">
    <property type="entry name" value="adh_short_C2"/>
    <property type="match status" value="1"/>
</dbReference>
<reference evidence="4" key="2">
    <citation type="submission" date="2021-12" db="EMBL/GenBank/DDBJ databases">
        <title>Resequencing data analysis of finger millet.</title>
        <authorList>
            <person name="Hatakeyama M."/>
            <person name="Aluri S."/>
            <person name="Balachadran M.T."/>
            <person name="Sivarajan S.R."/>
            <person name="Poveda L."/>
            <person name="Shimizu-Inatsugi R."/>
            <person name="Schlapbach R."/>
            <person name="Sreeman S.M."/>
            <person name="Shimizu K.K."/>
        </authorList>
    </citation>
    <scope>NUCLEOTIDE SEQUENCE</scope>
</reference>
<dbReference type="AlphaFoldDB" id="A0AAV5C8W2"/>
<sequence>MASSQQFPPQQQGSQPGQEHAMDPRPEALIQNYKSANKLHGKIALVTGGDSGIGRAVCLCFALEGATVAFTYIKGQEDKDAAETLHALRDINKSRTTTGAANKHDPMAIPADLGYEENCRRVVEEVANAYGGRIDVLVVNNAAEQYERPSITENHRGGPGPRVPDQHLLLLFGDQARAQAYGEGRSIINTWPRRGYGVNGVAPGPIWTPLIPASFKKEKVEQFGSEVPMKRAGQPAEVAPSYVFLANDQDSSYISGQFLHVNGGAVVNG</sequence>
<reference evidence="4" key="1">
    <citation type="journal article" date="2018" name="DNA Res.">
        <title>Multiple hybrid de novo genome assembly of finger millet, an orphan allotetraploid crop.</title>
        <authorList>
            <person name="Hatakeyama M."/>
            <person name="Aluri S."/>
            <person name="Balachadran M.T."/>
            <person name="Sivarajan S.R."/>
            <person name="Patrignani A."/>
            <person name="Gruter S."/>
            <person name="Poveda L."/>
            <person name="Shimizu-Inatsugi R."/>
            <person name="Baeten J."/>
            <person name="Francoijs K.J."/>
            <person name="Nataraja K.N."/>
            <person name="Reddy Y.A.N."/>
            <person name="Phadnis S."/>
            <person name="Ravikumar R.L."/>
            <person name="Schlapbach R."/>
            <person name="Sreeman S.M."/>
            <person name="Shimizu K.K."/>
        </authorList>
    </citation>
    <scope>NUCLEOTIDE SEQUENCE</scope>
</reference>
<dbReference type="PRINTS" id="PR00081">
    <property type="entry name" value="GDHRDH"/>
</dbReference>
<evidence type="ECO:0000313" key="5">
    <source>
        <dbReference type="Proteomes" id="UP001054889"/>
    </source>
</evidence>
<dbReference type="PANTHER" id="PTHR48107">
    <property type="entry name" value="NADPH-DEPENDENT ALDEHYDE REDUCTASE-LIKE PROTEIN, CHLOROPLASTIC-RELATED"/>
    <property type="match status" value="1"/>
</dbReference>
<protein>
    <submittedName>
        <fullName evidence="4">Uncharacterized protein</fullName>
    </submittedName>
</protein>
<dbReference type="Gene3D" id="3.40.50.720">
    <property type="entry name" value="NAD(P)-binding Rossmann-like Domain"/>
    <property type="match status" value="2"/>
</dbReference>
<comment type="caution">
    <text evidence="4">The sequence shown here is derived from an EMBL/GenBank/DDBJ whole genome shotgun (WGS) entry which is preliminary data.</text>
</comment>
<proteinExistence type="inferred from homology"/>
<comment type="similarity">
    <text evidence="1">Belongs to the short-chain dehydrogenases/reductases (SDR) family.</text>
</comment>
<dbReference type="EMBL" id="BQKI01000005">
    <property type="protein sequence ID" value="GJM94549.1"/>
    <property type="molecule type" value="Genomic_DNA"/>
</dbReference>
<keyword evidence="2" id="KW-0560">Oxidoreductase</keyword>
<dbReference type="PANTHER" id="PTHR48107:SF16">
    <property type="entry name" value="NADPH-DEPENDENT ALDEHYDE REDUCTASE 1, CHLOROPLASTIC"/>
    <property type="match status" value="1"/>
</dbReference>
<evidence type="ECO:0000313" key="4">
    <source>
        <dbReference type="EMBL" id="GJM94549.1"/>
    </source>
</evidence>
<dbReference type="SUPFAM" id="SSF51735">
    <property type="entry name" value="NAD(P)-binding Rossmann-fold domains"/>
    <property type="match status" value="1"/>
</dbReference>
<feature type="region of interest" description="Disordered" evidence="3">
    <location>
        <begin position="1"/>
        <end position="22"/>
    </location>
</feature>
<dbReference type="InterPro" id="IPR002347">
    <property type="entry name" value="SDR_fam"/>
</dbReference>
<dbReference type="Pfam" id="PF00106">
    <property type="entry name" value="adh_short"/>
    <property type="match status" value="1"/>
</dbReference>